<proteinExistence type="predicted"/>
<keyword evidence="2" id="KW-1185">Reference proteome</keyword>
<gene>
    <name evidence="1" type="ORF">PAPOLLO_LOCUS9398</name>
</gene>
<evidence type="ECO:0000313" key="2">
    <source>
        <dbReference type="Proteomes" id="UP000691718"/>
    </source>
</evidence>
<dbReference type="AlphaFoldDB" id="A0A8S3WUJ2"/>
<protein>
    <submittedName>
        <fullName evidence="1">(apollo) hypothetical protein</fullName>
    </submittedName>
</protein>
<name>A0A8S3WUJ2_PARAO</name>
<dbReference type="Proteomes" id="UP000691718">
    <property type="component" value="Unassembled WGS sequence"/>
</dbReference>
<accession>A0A8S3WUJ2</accession>
<dbReference type="EMBL" id="CAJQZP010000693">
    <property type="protein sequence ID" value="CAG4977372.1"/>
    <property type="molecule type" value="Genomic_DNA"/>
</dbReference>
<comment type="caution">
    <text evidence="1">The sequence shown here is derived from an EMBL/GenBank/DDBJ whole genome shotgun (WGS) entry which is preliminary data.</text>
</comment>
<sequence>MFIFIYSSVRFLRYKIDFNTILACTRYNNTSVSADFLSRALAPDFVCHNTVKVLVKLKQQKYRLNVKEQRNIVLRSASLVVIGLMRWAAESARLCGVRGVCGVRVRRVRRVSGVRERAVRRVAAVRTVFRRQRAPACP</sequence>
<organism evidence="1 2">
    <name type="scientific">Parnassius apollo</name>
    <name type="common">Apollo butterfly</name>
    <name type="synonym">Papilio apollo</name>
    <dbReference type="NCBI Taxonomy" id="110799"/>
    <lineage>
        <taxon>Eukaryota</taxon>
        <taxon>Metazoa</taxon>
        <taxon>Ecdysozoa</taxon>
        <taxon>Arthropoda</taxon>
        <taxon>Hexapoda</taxon>
        <taxon>Insecta</taxon>
        <taxon>Pterygota</taxon>
        <taxon>Neoptera</taxon>
        <taxon>Endopterygota</taxon>
        <taxon>Lepidoptera</taxon>
        <taxon>Glossata</taxon>
        <taxon>Ditrysia</taxon>
        <taxon>Papilionoidea</taxon>
        <taxon>Papilionidae</taxon>
        <taxon>Parnassiinae</taxon>
        <taxon>Parnassini</taxon>
        <taxon>Parnassius</taxon>
        <taxon>Parnassius</taxon>
    </lineage>
</organism>
<reference evidence="1" key="1">
    <citation type="submission" date="2021-04" db="EMBL/GenBank/DDBJ databases">
        <authorList>
            <person name="Tunstrom K."/>
        </authorList>
    </citation>
    <scope>NUCLEOTIDE SEQUENCE</scope>
</reference>
<evidence type="ECO:0000313" key="1">
    <source>
        <dbReference type="EMBL" id="CAG4977372.1"/>
    </source>
</evidence>